<dbReference type="EMBL" id="AJ893357">
    <property type="protein sequence ID" value="CAI72326.1"/>
    <property type="molecule type" value="Genomic_DNA"/>
</dbReference>
<accession>Q572F1</accession>
<evidence type="ECO:0000313" key="1">
    <source>
        <dbReference type="EMBL" id="CAI72326.1"/>
    </source>
</evidence>
<proteinExistence type="predicted"/>
<dbReference type="VEuPathDB" id="FungiDB:PITG_11793"/>
<sequence length="159" mass="17925">MDSNGQIPEIDCVYIAGIGTFSREQIEAMAYLANVKRSCEEEVTFTKWLAQDAASAIRAAQQSPLQSMADTIARAYPHDTISIDGNDYHYAMLYRLKTDQWANDALLLAFCARLFRTGTGVRVVGVEAASASKKKKTMSKKLRQRSKNYSLKRMYYSFL</sequence>
<reference evidence="1" key="1">
    <citation type="journal article" date="2005" name="Proc. Natl. Acad. Sci. U.S.A.">
        <title>An ancestral oomycete locus contains late blight avirulence gene Avr3a, encoding a protein that is recognized in the host cytoplasm.</title>
        <authorList>
            <person name="Armstrong M.R."/>
            <person name="Whisson S.C."/>
            <person name="Pritchard L."/>
            <person name="Bos J.I.B."/>
            <person name="Venter E."/>
            <person name="Avrova A.O."/>
            <person name="Rehmany A.P."/>
            <person name="Bohme U."/>
            <person name="Brooks K."/>
            <person name="Cherevach I."/>
            <person name="Hamlin N."/>
            <person name="White B."/>
            <person name="Fraser A."/>
            <person name="Lord A."/>
            <person name="Quail M.A."/>
            <person name="Churcher C."/>
            <person name="Hall N."/>
            <person name="Berriman M."/>
            <person name="Kamoun S."/>
            <person name="Beyon J.L."/>
            <person name="Birch P.R.J."/>
        </authorList>
    </citation>
    <scope>NUCLEOTIDE SEQUENCE</scope>
</reference>
<dbReference type="AlphaFoldDB" id="Q572F1"/>
<organism evidence="1">
    <name type="scientific">Phytophthora infestans</name>
    <name type="common">Potato late blight agent</name>
    <name type="synonym">Botrytis infestans</name>
    <dbReference type="NCBI Taxonomy" id="4787"/>
    <lineage>
        <taxon>Eukaryota</taxon>
        <taxon>Sar</taxon>
        <taxon>Stramenopiles</taxon>
        <taxon>Oomycota</taxon>
        <taxon>Peronosporomycetes</taxon>
        <taxon>Peronosporales</taxon>
        <taxon>Peronosporaceae</taxon>
        <taxon>Phytophthora</taxon>
    </lineage>
</organism>
<gene>
    <name evidence="1" type="ORF">PI49.0340</name>
</gene>
<name>Q572F1_PHYIN</name>
<protein>
    <submittedName>
        <fullName evidence="1">Uncharacterized protein</fullName>
    </submittedName>
</protein>